<keyword evidence="6" id="KW-1015">Disulfide bond</keyword>
<name>A0A7M2WZQ0_9BACT</name>
<evidence type="ECO:0000256" key="3">
    <source>
        <dbReference type="ARBA" id="ARBA00022741"/>
    </source>
</evidence>
<keyword evidence="4" id="KW-0418">Kinase</keyword>
<dbReference type="KEGG" id="hbs:IPV69_00885"/>
<feature type="domain" description="Carbohydrate kinase FGGY N-terminal" evidence="8">
    <location>
        <begin position="7"/>
        <end position="249"/>
    </location>
</feature>
<dbReference type="PANTHER" id="PTHR10196">
    <property type="entry name" value="SUGAR KINASE"/>
    <property type="match status" value="1"/>
</dbReference>
<evidence type="ECO:0000259" key="9">
    <source>
        <dbReference type="Pfam" id="PF02782"/>
    </source>
</evidence>
<dbReference type="GO" id="GO:0006071">
    <property type="term" value="P:glycerol metabolic process"/>
    <property type="evidence" value="ECO:0007669"/>
    <property type="project" value="TreeGrafter"/>
</dbReference>
<dbReference type="Pfam" id="PF02782">
    <property type="entry name" value="FGGY_C"/>
    <property type="match status" value="1"/>
</dbReference>
<dbReference type="InterPro" id="IPR018484">
    <property type="entry name" value="FGGY_N"/>
</dbReference>
<dbReference type="CDD" id="cd07771">
    <property type="entry name" value="ASKHA_NBD_FGGY_RhaB-like"/>
    <property type="match status" value="1"/>
</dbReference>
<dbReference type="Pfam" id="PF00370">
    <property type="entry name" value="FGGY_N"/>
    <property type="match status" value="1"/>
</dbReference>
<dbReference type="GO" id="GO:0005524">
    <property type="term" value="F:ATP binding"/>
    <property type="evidence" value="ECO:0007669"/>
    <property type="project" value="UniProtKB-KW"/>
</dbReference>
<dbReference type="InterPro" id="IPR000577">
    <property type="entry name" value="Carb_kinase_FGGY"/>
</dbReference>
<dbReference type="InterPro" id="IPR043129">
    <property type="entry name" value="ATPase_NBD"/>
</dbReference>
<evidence type="ECO:0000256" key="7">
    <source>
        <dbReference type="ARBA" id="ARBA00023308"/>
    </source>
</evidence>
<keyword evidence="11" id="KW-1185">Reference proteome</keyword>
<accession>A0A7M2WZQ0</accession>
<evidence type="ECO:0000313" key="11">
    <source>
        <dbReference type="Proteomes" id="UP000593765"/>
    </source>
</evidence>
<proteinExistence type="inferred from homology"/>
<evidence type="ECO:0000256" key="6">
    <source>
        <dbReference type="ARBA" id="ARBA00023157"/>
    </source>
</evidence>
<dbReference type="GO" id="GO:0008993">
    <property type="term" value="F:rhamnulokinase activity"/>
    <property type="evidence" value="ECO:0007669"/>
    <property type="project" value="InterPro"/>
</dbReference>
<evidence type="ECO:0000256" key="1">
    <source>
        <dbReference type="ARBA" id="ARBA00009156"/>
    </source>
</evidence>
<dbReference type="Gene3D" id="3.30.420.40">
    <property type="match status" value="2"/>
</dbReference>
<dbReference type="Proteomes" id="UP000593765">
    <property type="component" value="Chromosome"/>
</dbReference>
<dbReference type="InterPro" id="IPR018485">
    <property type="entry name" value="FGGY_C"/>
</dbReference>
<keyword evidence="3" id="KW-0547">Nucleotide-binding</keyword>
<keyword evidence="7" id="KW-0684">Rhamnose metabolism</keyword>
<evidence type="ECO:0000256" key="2">
    <source>
        <dbReference type="ARBA" id="ARBA00022679"/>
    </source>
</evidence>
<dbReference type="GO" id="GO:0005829">
    <property type="term" value="C:cytosol"/>
    <property type="evidence" value="ECO:0007669"/>
    <property type="project" value="TreeGrafter"/>
</dbReference>
<dbReference type="SUPFAM" id="SSF53067">
    <property type="entry name" value="Actin-like ATPase domain"/>
    <property type="match status" value="2"/>
</dbReference>
<dbReference type="GO" id="GO:0004370">
    <property type="term" value="F:glycerol kinase activity"/>
    <property type="evidence" value="ECO:0007669"/>
    <property type="project" value="TreeGrafter"/>
</dbReference>
<keyword evidence="5" id="KW-0067">ATP-binding</keyword>
<dbReference type="RefSeq" id="WP_206293024.1">
    <property type="nucleotide sequence ID" value="NZ_CP063458.1"/>
</dbReference>
<evidence type="ECO:0000256" key="5">
    <source>
        <dbReference type="ARBA" id="ARBA00022840"/>
    </source>
</evidence>
<gene>
    <name evidence="10" type="ORF">IPV69_00885</name>
</gene>
<dbReference type="InterPro" id="IPR013449">
    <property type="entry name" value="Rhamnulokinase"/>
</dbReference>
<feature type="domain" description="Carbohydrate kinase FGGY C-terminal" evidence="9">
    <location>
        <begin position="262"/>
        <end position="453"/>
    </location>
</feature>
<evidence type="ECO:0000259" key="8">
    <source>
        <dbReference type="Pfam" id="PF00370"/>
    </source>
</evidence>
<organism evidence="10 11">
    <name type="scientific">Humisphaera borealis</name>
    <dbReference type="NCBI Taxonomy" id="2807512"/>
    <lineage>
        <taxon>Bacteria</taxon>
        <taxon>Pseudomonadati</taxon>
        <taxon>Planctomycetota</taxon>
        <taxon>Phycisphaerae</taxon>
        <taxon>Tepidisphaerales</taxon>
        <taxon>Tepidisphaeraceae</taxon>
        <taxon>Humisphaera</taxon>
    </lineage>
</organism>
<dbReference type="EMBL" id="CP063458">
    <property type="protein sequence ID" value="QOV89960.1"/>
    <property type="molecule type" value="Genomic_DNA"/>
</dbReference>
<dbReference type="GO" id="GO:0019301">
    <property type="term" value="P:rhamnose catabolic process"/>
    <property type="evidence" value="ECO:0007669"/>
    <property type="project" value="InterPro"/>
</dbReference>
<comment type="similarity">
    <text evidence="1">Belongs to the FGGY kinase family.</text>
</comment>
<sequence length="495" mass="54532">MSVRNFVAFDLGAESGRALLGRLDGGRLTLEEKHRFPNPNGRINGHLHWNLLQQWEELKTGLRKSSADVHGGHIQIHGIGVDTWGVDYGLIAPDGDILSNPFHYRDARTDGAMEKAYKIVSKDDIFAATGIQFMQFNTLFQLFSMLDSKKALLSAAKTMLFMPDLLNYLFTGVAKAEFSIASTSQMLDPTTGQWALPLLEKLGIPTHILPPIVPSGTILGQLRADVATECGVPAMPVIAPACHDTASAVAAVPVEGTSDDWCYISSGTWSLMGVEIAKPLINEKVKQYNYTNEGGVGGTIRFLKNIMGLWLVQECRRHWLREGYEHSYSELTQMAARTRGFGAVIDPDHKPFGSPGEMPLKIEQYCRETGQRPPQTRSETVRCCLESLALTYRRTVEGLEDILGRKINTIHIVGGGCQNELLNQMTADATGRKVVAGPIEATAIGNILVQAMATGDIKSLAEAREVVRNSFDVKVFEPTDTKPWEEAYARYRALK</sequence>
<protein>
    <submittedName>
        <fullName evidence="10">Rhamnulokinase</fullName>
    </submittedName>
</protein>
<dbReference type="PIRSF" id="PIRSF000538">
    <property type="entry name" value="GlpK"/>
    <property type="match status" value="1"/>
</dbReference>
<evidence type="ECO:0000313" key="10">
    <source>
        <dbReference type="EMBL" id="QOV89960.1"/>
    </source>
</evidence>
<reference evidence="10 11" key="1">
    <citation type="submission" date="2020-10" db="EMBL/GenBank/DDBJ databases">
        <title>Wide distribution of Phycisphaera-like planctomycetes from WD2101 soil group in peatlands and genome analysis of the first cultivated representative.</title>
        <authorList>
            <person name="Dedysh S.N."/>
            <person name="Beletsky A.V."/>
            <person name="Ivanova A."/>
            <person name="Kulichevskaya I.S."/>
            <person name="Suzina N.E."/>
            <person name="Philippov D.A."/>
            <person name="Rakitin A.L."/>
            <person name="Mardanov A.V."/>
            <person name="Ravin N.V."/>
        </authorList>
    </citation>
    <scope>NUCLEOTIDE SEQUENCE [LARGE SCALE GENOMIC DNA]</scope>
    <source>
        <strain evidence="10 11">M1803</strain>
    </source>
</reference>
<keyword evidence="2" id="KW-0808">Transferase</keyword>
<evidence type="ECO:0000256" key="4">
    <source>
        <dbReference type="ARBA" id="ARBA00022777"/>
    </source>
</evidence>
<dbReference type="PANTHER" id="PTHR10196:SF93">
    <property type="entry name" value="L-RHAMNULOKINASE"/>
    <property type="match status" value="1"/>
</dbReference>
<dbReference type="AlphaFoldDB" id="A0A7M2WZQ0"/>